<dbReference type="AlphaFoldDB" id="A0A2T4UAW1"/>
<dbReference type="InterPro" id="IPR003791">
    <property type="entry name" value="UPF0178"/>
</dbReference>
<comment type="caution">
    <text evidence="3">The sequence shown here is derived from an EMBL/GenBank/DDBJ whole genome shotgun (WGS) entry which is preliminary data.</text>
</comment>
<proteinExistence type="inferred from homology"/>
<sequence>MLTIYIDADASPVVKTVLSMREELKARVVLVHSRSHLRRDALPKDVQVIIVESGPDAADYEIAGRAEKGDIVITDDLGLAGIVLSGGVKVVNSSGKLIQHQEMDLLLEIRHAAQKERRRGKYRSGPAKRTIEDEKAFAASLRKAAADCT</sequence>
<dbReference type="PANTHER" id="PTHR35146">
    <property type="entry name" value="UPF0178 PROTEIN YAII"/>
    <property type="match status" value="1"/>
</dbReference>
<dbReference type="PANTHER" id="PTHR35146:SF1">
    <property type="entry name" value="UPF0178 PROTEIN YAII"/>
    <property type="match status" value="1"/>
</dbReference>
<protein>
    <recommendedName>
        <fullName evidence="2">UPF0178 protein C6Y45_01120</fullName>
    </recommendedName>
</protein>
<comment type="similarity">
    <text evidence="1 2">Belongs to the UPF0178 family.</text>
</comment>
<dbReference type="Proteomes" id="UP000240509">
    <property type="component" value="Unassembled WGS sequence"/>
</dbReference>
<evidence type="ECO:0000256" key="1">
    <source>
        <dbReference type="ARBA" id="ARBA00008522"/>
    </source>
</evidence>
<dbReference type="RefSeq" id="WP_107583115.1">
    <property type="nucleotide sequence ID" value="NZ_PZJJ01000001.1"/>
</dbReference>
<evidence type="ECO:0000313" key="4">
    <source>
        <dbReference type="Proteomes" id="UP000240509"/>
    </source>
</evidence>
<evidence type="ECO:0000256" key="2">
    <source>
        <dbReference type="HAMAP-Rule" id="MF_00489"/>
    </source>
</evidence>
<organism evidence="3 4">
    <name type="scientific">Alkalicoccus saliphilus</name>
    <dbReference type="NCBI Taxonomy" id="200989"/>
    <lineage>
        <taxon>Bacteria</taxon>
        <taxon>Bacillati</taxon>
        <taxon>Bacillota</taxon>
        <taxon>Bacilli</taxon>
        <taxon>Bacillales</taxon>
        <taxon>Bacillaceae</taxon>
        <taxon>Alkalicoccus</taxon>
    </lineage>
</organism>
<dbReference type="Pfam" id="PF02639">
    <property type="entry name" value="DUF188"/>
    <property type="match status" value="1"/>
</dbReference>
<gene>
    <name evidence="3" type="ORF">C6Y45_01120</name>
</gene>
<reference evidence="3 4" key="1">
    <citation type="submission" date="2018-03" db="EMBL/GenBank/DDBJ databases">
        <title>Alkalicoccus saliphilus sp. nov., isolated from a mineral pool.</title>
        <authorList>
            <person name="Zhao B."/>
        </authorList>
    </citation>
    <scope>NUCLEOTIDE SEQUENCE [LARGE SCALE GENOMIC DNA]</scope>
    <source>
        <strain evidence="3 4">6AG</strain>
    </source>
</reference>
<dbReference type="HAMAP" id="MF_00489">
    <property type="entry name" value="UPF0178"/>
    <property type="match status" value="1"/>
</dbReference>
<name>A0A2T4UAW1_9BACI</name>
<accession>A0A2T4UAW1</accession>
<dbReference type="OrthoDB" id="9798918at2"/>
<keyword evidence="4" id="KW-1185">Reference proteome</keyword>
<evidence type="ECO:0000313" key="3">
    <source>
        <dbReference type="EMBL" id="PTL40537.1"/>
    </source>
</evidence>
<dbReference type="EMBL" id="PZJJ01000001">
    <property type="protein sequence ID" value="PTL40537.1"/>
    <property type="molecule type" value="Genomic_DNA"/>
</dbReference>